<dbReference type="Proteomes" id="UP001139150">
    <property type="component" value="Unassembled WGS sequence"/>
</dbReference>
<feature type="domain" description="Hydantoinase/oxoprolinase N-terminal" evidence="2">
    <location>
        <begin position="7"/>
        <end position="184"/>
    </location>
</feature>
<protein>
    <submittedName>
        <fullName evidence="4">Hydantoinase/oxoprolinase family protein</fullName>
    </submittedName>
</protein>
<dbReference type="AlphaFoldDB" id="A0A9X2CWL0"/>
<dbReference type="GO" id="GO:0017168">
    <property type="term" value="F:5-oxoprolinase (ATP-hydrolyzing) activity"/>
    <property type="evidence" value="ECO:0007669"/>
    <property type="project" value="TreeGrafter"/>
</dbReference>
<evidence type="ECO:0000313" key="4">
    <source>
        <dbReference type="EMBL" id="MCL7749608.1"/>
    </source>
</evidence>
<organism evidence="4 5">
    <name type="scientific">Halalkalibacter alkaliphilus</name>
    <dbReference type="NCBI Taxonomy" id="2917993"/>
    <lineage>
        <taxon>Bacteria</taxon>
        <taxon>Bacillati</taxon>
        <taxon>Bacillota</taxon>
        <taxon>Bacilli</taxon>
        <taxon>Bacillales</taxon>
        <taxon>Bacillaceae</taxon>
        <taxon>Halalkalibacter</taxon>
    </lineage>
</organism>
<reference evidence="4" key="1">
    <citation type="submission" date="2022-02" db="EMBL/GenBank/DDBJ databases">
        <title>Halalkalibacter sp. nov. isolated from Lonar Lake, India.</title>
        <authorList>
            <person name="Joshi A."/>
            <person name="Thite S."/>
            <person name="Lodha T."/>
        </authorList>
    </citation>
    <scope>NUCLEOTIDE SEQUENCE</scope>
    <source>
        <strain evidence="4">MEB205</strain>
    </source>
</reference>
<dbReference type="GO" id="GO:0006749">
    <property type="term" value="P:glutathione metabolic process"/>
    <property type="evidence" value="ECO:0007669"/>
    <property type="project" value="TreeGrafter"/>
</dbReference>
<evidence type="ECO:0000259" key="3">
    <source>
        <dbReference type="Pfam" id="PF19278"/>
    </source>
</evidence>
<dbReference type="GO" id="GO:0005829">
    <property type="term" value="C:cytosol"/>
    <property type="evidence" value="ECO:0007669"/>
    <property type="project" value="TreeGrafter"/>
</dbReference>
<gene>
    <name evidence="4" type="ORF">MF646_21045</name>
</gene>
<feature type="domain" description="Hydantoinase A/oxoprolinase" evidence="1">
    <location>
        <begin position="205"/>
        <end position="490"/>
    </location>
</feature>
<dbReference type="EMBL" id="JAKRYL010000033">
    <property type="protein sequence ID" value="MCL7749608.1"/>
    <property type="molecule type" value="Genomic_DNA"/>
</dbReference>
<evidence type="ECO:0000313" key="5">
    <source>
        <dbReference type="Proteomes" id="UP001139150"/>
    </source>
</evidence>
<dbReference type="PANTHER" id="PTHR11365:SF23">
    <property type="entry name" value="HYPOTHETICAL 5-OXOPROLINASE (EUROFUNG)-RELATED"/>
    <property type="match status" value="1"/>
</dbReference>
<proteinExistence type="predicted"/>
<dbReference type="RefSeq" id="WP_250098468.1">
    <property type="nucleotide sequence ID" value="NZ_JAKRYL010000033.1"/>
</dbReference>
<accession>A0A9X2CWL0</accession>
<evidence type="ECO:0000259" key="2">
    <source>
        <dbReference type="Pfam" id="PF05378"/>
    </source>
</evidence>
<dbReference type="Pfam" id="PF01968">
    <property type="entry name" value="Hydantoinase_A"/>
    <property type="match status" value="1"/>
</dbReference>
<dbReference type="InterPro" id="IPR049517">
    <property type="entry name" value="ACX-like_C"/>
</dbReference>
<dbReference type="InterPro" id="IPR002821">
    <property type="entry name" value="Hydantoinase_A"/>
</dbReference>
<dbReference type="InterPro" id="IPR008040">
    <property type="entry name" value="Hydant_A_N"/>
</dbReference>
<keyword evidence="5" id="KW-1185">Reference proteome</keyword>
<dbReference type="Pfam" id="PF19278">
    <property type="entry name" value="Hydant_A_C"/>
    <property type="match status" value="1"/>
</dbReference>
<evidence type="ECO:0000259" key="1">
    <source>
        <dbReference type="Pfam" id="PF01968"/>
    </source>
</evidence>
<dbReference type="Pfam" id="PF05378">
    <property type="entry name" value="Hydant_A_N"/>
    <property type="match status" value="1"/>
</dbReference>
<name>A0A9X2CWL0_9BACI</name>
<dbReference type="PANTHER" id="PTHR11365">
    <property type="entry name" value="5-OXOPROLINASE RELATED"/>
    <property type="match status" value="1"/>
</dbReference>
<dbReference type="InterPro" id="IPR045079">
    <property type="entry name" value="Oxoprolinase-like"/>
</dbReference>
<feature type="domain" description="Acetophenone carboxylase-like C-terminal" evidence="3">
    <location>
        <begin position="506"/>
        <end position="675"/>
    </location>
</feature>
<comment type="caution">
    <text evidence="4">The sequence shown here is derived from an EMBL/GenBank/DDBJ whole genome shotgun (WGS) entry which is preliminary data.</text>
</comment>
<dbReference type="SUPFAM" id="SSF53067">
    <property type="entry name" value="Actin-like ATPase domain"/>
    <property type="match status" value="1"/>
</dbReference>
<dbReference type="InterPro" id="IPR043129">
    <property type="entry name" value="ATPase_NBD"/>
</dbReference>
<sequence length="695" mass="76554">MSKQFKLAVDVGGTFTDVVLFDDAENKMHLTKTPSSPGDPSEGVINGIKKIIMIAGILPEEIHYFVHGTTFATNAFLENKGSEVALLTTDGFKDVIEIGRQKRPKLYDLFLDKPSALVERRFRFGIKERMTAEGDVLETLDEKDVKKAVETAKENGITSIAVSYLHSYINPKHELMTAQIIKEVYPECQISLSHQISPEFREYERTITTVVNAYLKPQTRNYFINLEKKLKELNVKIPYIMKSNGGVMTMKEASENVIQTLLSGPAGGVVAAGFVAQQMGIKNIITFDMGGTSSDVALVEQQLPRITLESRLKGYPLKVPMIEMETVGAGGGSLGWVDNGGLLKVGPQSAGAIPGPACYGNGGEQPAITDANLLLGRIDPTYFLGGEMRLDTEAAKAAYEQLSVQTELKLEEVAAGMVKIANHHMAEAVRLVSVQKGYDPEEFTLFAFGGASPLHATAIARELGIPKVVIPKASSQLSAVGFLVADIRHDFTSTKIVPLELDSMDRISLEFEKLSKKGKDMLDKESVLPNHQLLTYKLDLRFKGQAFEISVDINKEEVEFRDIDCILSKFHAAYEREYGYCDPKEPVEVVNYRLSAIGLQPQIEIEKKERNREASSIAAKKGVREVYLFSSNCFENIDVYDLDVLIEGDQIEGPAVIDGVDTTIMIEINEKVEIDYLGNVIITLKGAASSDSKGY</sequence>